<evidence type="ECO:0000313" key="3">
    <source>
        <dbReference type="RefSeq" id="XP_021037897.1"/>
    </source>
</evidence>
<dbReference type="RefSeq" id="XP_021037897.1">
    <property type="nucleotide sequence ID" value="XM_021182238.2"/>
</dbReference>
<protein>
    <submittedName>
        <fullName evidence="3">Kinetochore-associated protein DSN1 homolog isoform X1</fullName>
    </submittedName>
</protein>
<feature type="region of interest" description="Disordered" evidence="1">
    <location>
        <begin position="344"/>
        <end position="368"/>
    </location>
</feature>
<evidence type="ECO:0000313" key="2">
    <source>
        <dbReference type="Proteomes" id="UP000515126"/>
    </source>
</evidence>
<feature type="compositionally biased region" description="Low complexity" evidence="1">
    <location>
        <begin position="358"/>
        <end position="368"/>
    </location>
</feature>
<dbReference type="GeneID" id="110309512"/>
<keyword evidence="2" id="KW-1185">Reference proteome</keyword>
<accession>A0A6P5QTX6</accession>
<dbReference type="PANTHER" id="PTHR14778:SF2">
    <property type="entry name" value="KINETOCHORE-ASSOCIATED PROTEIN DSN1 HOMOLOG"/>
    <property type="match status" value="1"/>
</dbReference>
<dbReference type="KEGG" id="mcal:110309512"/>
<reference evidence="3" key="1">
    <citation type="submission" date="2025-08" db="UniProtKB">
        <authorList>
            <consortium name="RefSeq"/>
        </authorList>
    </citation>
    <scope>IDENTIFICATION</scope>
</reference>
<dbReference type="InterPro" id="IPR013218">
    <property type="entry name" value="Dsn1/Mis13"/>
</dbReference>
<dbReference type="PANTHER" id="PTHR14778">
    <property type="entry name" value="KINETOCHORE-ASSOCIATED PROTEIN DSN1 HOMOLOG"/>
    <property type="match status" value="1"/>
</dbReference>
<dbReference type="GO" id="GO:0051301">
    <property type="term" value="P:cell division"/>
    <property type="evidence" value="ECO:0007669"/>
    <property type="project" value="InterPro"/>
</dbReference>
<dbReference type="Proteomes" id="UP000515126">
    <property type="component" value="Chromosome 2"/>
</dbReference>
<sequence length="368" mass="41500">MQDGGILDLASLSVFCDRMTSVARSEDQEPTMSETQDRPLQPSLKPLEALPQSSAYQEMMTQGVSEGKNHLGSNPGEGEGCGADHQEGSQSRSFHLSPQEQSIRPQDRRQSWRRASMKEVNRRKSLAPFHPGITELCRSISVKLAQSQRLGALLLSSFRFSVEKLEPFLKNTKDFSLECFRAKASSLSEELKHFTDSLGNDGTLQKCFVEDSKEKAADFSLEASVAEVKEYITKFSLERQAWDRLLLQYQNEVPPPPEEMPRGSTETRITEVKVDPAAYLRSSQKEVLSTKPDYQRIVQDQNQVFAYVELVMDELQGSVKQLQALMDESTQYLQKVSVQLKKRSMDQLDSSPARKLLKLPLQSSPSMQ</sequence>
<dbReference type="AlphaFoldDB" id="A0A6P5QTX6"/>
<organism evidence="2 3">
    <name type="scientific">Mus caroli</name>
    <name type="common">Ryukyu mouse</name>
    <name type="synonym">Ricefield mouse</name>
    <dbReference type="NCBI Taxonomy" id="10089"/>
    <lineage>
        <taxon>Eukaryota</taxon>
        <taxon>Metazoa</taxon>
        <taxon>Chordata</taxon>
        <taxon>Craniata</taxon>
        <taxon>Vertebrata</taxon>
        <taxon>Euteleostomi</taxon>
        <taxon>Mammalia</taxon>
        <taxon>Eutheria</taxon>
        <taxon>Euarchontoglires</taxon>
        <taxon>Glires</taxon>
        <taxon>Rodentia</taxon>
        <taxon>Myomorpha</taxon>
        <taxon>Muroidea</taxon>
        <taxon>Muridae</taxon>
        <taxon>Murinae</taxon>
        <taxon>Mus</taxon>
        <taxon>Mus</taxon>
    </lineage>
</organism>
<proteinExistence type="predicted"/>
<dbReference type="Pfam" id="PF08202">
    <property type="entry name" value="MIS13"/>
    <property type="match status" value="1"/>
</dbReference>
<evidence type="ECO:0000256" key="1">
    <source>
        <dbReference type="SAM" id="MobiDB-lite"/>
    </source>
</evidence>
<feature type="compositionally biased region" description="Basic and acidic residues" evidence="1">
    <location>
        <begin position="105"/>
        <end position="120"/>
    </location>
</feature>
<dbReference type="CTD" id="79980"/>
<name>A0A6P5QTX6_MUSCR</name>
<feature type="compositionally biased region" description="Polar residues" evidence="1">
    <location>
        <begin position="88"/>
        <end position="104"/>
    </location>
</feature>
<dbReference type="GO" id="GO:0007059">
    <property type="term" value="P:chromosome segregation"/>
    <property type="evidence" value="ECO:0007669"/>
    <property type="project" value="InterPro"/>
</dbReference>
<dbReference type="GO" id="GO:0000444">
    <property type="term" value="C:MIS12/MIND type complex"/>
    <property type="evidence" value="ECO:0007669"/>
    <property type="project" value="InterPro"/>
</dbReference>
<feature type="compositionally biased region" description="Polar residues" evidence="1">
    <location>
        <begin position="51"/>
        <end position="64"/>
    </location>
</feature>
<gene>
    <name evidence="3" type="primary">Dsn1</name>
</gene>
<feature type="region of interest" description="Disordered" evidence="1">
    <location>
        <begin position="22"/>
        <end position="120"/>
    </location>
</feature>